<evidence type="ECO:0000313" key="3">
    <source>
        <dbReference type="Proteomes" id="UP000821837"/>
    </source>
</evidence>
<dbReference type="EMBL" id="JABSTV010001245">
    <property type="protein sequence ID" value="KAH7983429.1"/>
    <property type="molecule type" value="Genomic_DNA"/>
</dbReference>
<reference evidence="2" key="1">
    <citation type="journal article" date="2020" name="Cell">
        <title>Large-Scale Comparative Analyses of Tick Genomes Elucidate Their Genetic Diversity and Vector Capacities.</title>
        <authorList>
            <consortium name="Tick Genome and Microbiome Consortium (TIGMIC)"/>
            <person name="Jia N."/>
            <person name="Wang J."/>
            <person name="Shi W."/>
            <person name="Du L."/>
            <person name="Sun Y."/>
            <person name="Zhan W."/>
            <person name="Jiang J.F."/>
            <person name="Wang Q."/>
            <person name="Zhang B."/>
            <person name="Ji P."/>
            <person name="Bell-Sakyi L."/>
            <person name="Cui X.M."/>
            <person name="Yuan T.T."/>
            <person name="Jiang B.G."/>
            <person name="Yang W.F."/>
            <person name="Lam T.T."/>
            <person name="Chang Q.C."/>
            <person name="Ding S.J."/>
            <person name="Wang X.J."/>
            <person name="Zhu J.G."/>
            <person name="Ruan X.D."/>
            <person name="Zhao L."/>
            <person name="Wei J.T."/>
            <person name="Ye R.Z."/>
            <person name="Que T.C."/>
            <person name="Du C.H."/>
            <person name="Zhou Y.H."/>
            <person name="Cheng J.X."/>
            <person name="Dai P.F."/>
            <person name="Guo W.B."/>
            <person name="Han X.H."/>
            <person name="Huang E.J."/>
            <person name="Li L.F."/>
            <person name="Wei W."/>
            <person name="Gao Y.C."/>
            <person name="Liu J.Z."/>
            <person name="Shao H.Z."/>
            <person name="Wang X."/>
            <person name="Wang C.C."/>
            <person name="Yang T.C."/>
            <person name="Huo Q.B."/>
            <person name="Li W."/>
            <person name="Chen H.Y."/>
            <person name="Chen S.E."/>
            <person name="Zhou L.G."/>
            <person name="Ni X.B."/>
            <person name="Tian J.H."/>
            <person name="Sheng Y."/>
            <person name="Liu T."/>
            <person name="Pan Y.S."/>
            <person name="Xia L.Y."/>
            <person name="Li J."/>
            <person name="Zhao F."/>
            <person name="Cao W.C."/>
        </authorList>
    </citation>
    <scope>NUCLEOTIDE SEQUENCE</scope>
    <source>
        <strain evidence="2">Rsan-2018</strain>
    </source>
</reference>
<name>A0A9D4YPH8_RHISA</name>
<dbReference type="AlphaFoldDB" id="A0A9D4YPH8"/>
<dbReference type="Proteomes" id="UP000821837">
    <property type="component" value="Chromosome 1"/>
</dbReference>
<evidence type="ECO:0000256" key="1">
    <source>
        <dbReference type="SAM" id="MobiDB-lite"/>
    </source>
</evidence>
<gene>
    <name evidence="2" type="ORF">HPB52_011960</name>
</gene>
<comment type="caution">
    <text evidence="2">The sequence shown here is derived from an EMBL/GenBank/DDBJ whole genome shotgun (WGS) entry which is preliminary data.</text>
</comment>
<keyword evidence="3" id="KW-1185">Reference proteome</keyword>
<feature type="region of interest" description="Disordered" evidence="1">
    <location>
        <begin position="108"/>
        <end position="145"/>
    </location>
</feature>
<evidence type="ECO:0000313" key="2">
    <source>
        <dbReference type="EMBL" id="KAH7983429.1"/>
    </source>
</evidence>
<accession>A0A9D4YPH8</accession>
<organism evidence="2 3">
    <name type="scientific">Rhipicephalus sanguineus</name>
    <name type="common">Brown dog tick</name>
    <name type="synonym">Ixodes sanguineus</name>
    <dbReference type="NCBI Taxonomy" id="34632"/>
    <lineage>
        <taxon>Eukaryota</taxon>
        <taxon>Metazoa</taxon>
        <taxon>Ecdysozoa</taxon>
        <taxon>Arthropoda</taxon>
        <taxon>Chelicerata</taxon>
        <taxon>Arachnida</taxon>
        <taxon>Acari</taxon>
        <taxon>Parasitiformes</taxon>
        <taxon>Ixodida</taxon>
        <taxon>Ixodoidea</taxon>
        <taxon>Ixodidae</taxon>
        <taxon>Rhipicephalinae</taxon>
        <taxon>Rhipicephalus</taxon>
        <taxon>Rhipicephalus</taxon>
    </lineage>
</organism>
<protein>
    <submittedName>
        <fullName evidence="2">Uncharacterized protein</fullName>
    </submittedName>
</protein>
<sequence>MLDEADSGTERTHFPVNLELTTHDEAFYCGAHLMRRKENTRQAARSYQRLRARSLRKLQLQDLRDAHSRPRKMSQLRVQKRSCCGKTAGLLPQQKSATVRTRADARCLSRTAAGDPPDTSTLRRDASSQGRLVIARSHAPSPNAD</sequence>
<proteinExistence type="predicted"/>
<reference evidence="2" key="2">
    <citation type="submission" date="2021-09" db="EMBL/GenBank/DDBJ databases">
        <authorList>
            <person name="Jia N."/>
            <person name="Wang J."/>
            <person name="Shi W."/>
            <person name="Du L."/>
            <person name="Sun Y."/>
            <person name="Zhan W."/>
            <person name="Jiang J."/>
            <person name="Wang Q."/>
            <person name="Zhang B."/>
            <person name="Ji P."/>
            <person name="Sakyi L.B."/>
            <person name="Cui X."/>
            <person name="Yuan T."/>
            <person name="Jiang B."/>
            <person name="Yang W."/>
            <person name="Lam T.T.-Y."/>
            <person name="Chang Q."/>
            <person name="Ding S."/>
            <person name="Wang X."/>
            <person name="Zhu J."/>
            <person name="Ruan X."/>
            <person name="Zhao L."/>
            <person name="Wei J."/>
            <person name="Que T."/>
            <person name="Du C."/>
            <person name="Cheng J."/>
            <person name="Dai P."/>
            <person name="Han X."/>
            <person name="Huang E."/>
            <person name="Gao Y."/>
            <person name="Liu J."/>
            <person name="Shao H."/>
            <person name="Ye R."/>
            <person name="Li L."/>
            <person name="Wei W."/>
            <person name="Wang X."/>
            <person name="Wang C."/>
            <person name="Huo Q."/>
            <person name="Li W."/>
            <person name="Guo W."/>
            <person name="Chen H."/>
            <person name="Chen S."/>
            <person name="Zhou L."/>
            <person name="Zhou L."/>
            <person name="Ni X."/>
            <person name="Tian J."/>
            <person name="Zhou Y."/>
            <person name="Sheng Y."/>
            <person name="Liu T."/>
            <person name="Pan Y."/>
            <person name="Xia L."/>
            <person name="Li J."/>
            <person name="Zhao F."/>
            <person name="Cao W."/>
        </authorList>
    </citation>
    <scope>NUCLEOTIDE SEQUENCE</scope>
    <source>
        <strain evidence="2">Rsan-2018</strain>
        <tissue evidence="2">Larvae</tissue>
    </source>
</reference>